<comment type="similarity">
    <text evidence="2">Belongs to the peptidase C48 family.</text>
</comment>
<reference evidence="12 13" key="1">
    <citation type="journal article" date="2023" name="Hortic Res">
        <title>The complete reference genome for grapevine (Vitis vinifera L.) genetics and breeding.</title>
        <authorList>
            <person name="Shi X."/>
            <person name="Cao S."/>
            <person name="Wang X."/>
            <person name="Huang S."/>
            <person name="Wang Y."/>
            <person name="Liu Z."/>
            <person name="Liu W."/>
            <person name="Leng X."/>
            <person name="Peng Y."/>
            <person name="Wang N."/>
            <person name="Wang Y."/>
            <person name="Ma Z."/>
            <person name="Xu X."/>
            <person name="Zhang F."/>
            <person name="Xue H."/>
            <person name="Zhong H."/>
            <person name="Wang Y."/>
            <person name="Zhang K."/>
            <person name="Velt A."/>
            <person name="Avia K."/>
            <person name="Holtgrawe D."/>
            <person name="Grimplet J."/>
            <person name="Matus J.T."/>
            <person name="Ware D."/>
            <person name="Wu X."/>
            <person name="Wang H."/>
            <person name="Liu C."/>
            <person name="Fang Y."/>
            <person name="Rustenholz C."/>
            <person name="Cheng Z."/>
            <person name="Xiao H."/>
            <person name="Zhou Y."/>
        </authorList>
    </citation>
    <scope>NUCLEOTIDE SEQUENCE [LARGE SCALE GENOMIC DNA]</scope>
    <source>
        <strain evidence="13">cv. Pinot noir / PN40024</strain>
        <tissue evidence="12">Leaf</tissue>
    </source>
</reference>
<evidence type="ECO:0000256" key="8">
    <source>
        <dbReference type="ARBA" id="ARBA00023136"/>
    </source>
</evidence>
<evidence type="ECO:0008006" key="14">
    <source>
        <dbReference type="Google" id="ProtNLM"/>
    </source>
</evidence>
<evidence type="ECO:0000256" key="1">
    <source>
        <dbReference type="ARBA" id="ARBA00004141"/>
    </source>
</evidence>
<feature type="transmembrane region" description="Helical" evidence="9">
    <location>
        <begin position="361"/>
        <end position="385"/>
    </location>
</feature>
<feature type="domain" description="EamA" evidence="10">
    <location>
        <begin position="449"/>
        <end position="585"/>
    </location>
</feature>
<dbReference type="InterPro" id="IPR037185">
    <property type="entry name" value="EmrE-like"/>
</dbReference>
<dbReference type="InterPro" id="IPR038765">
    <property type="entry name" value="Papain-like_cys_pep_sf"/>
</dbReference>
<keyword evidence="8 9" id="KW-0472">Membrane</keyword>
<keyword evidence="5 9" id="KW-0812">Transmembrane</keyword>
<evidence type="ECO:0000259" key="10">
    <source>
        <dbReference type="Pfam" id="PF00892"/>
    </source>
</evidence>
<dbReference type="InterPro" id="IPR003653">
    <property type="entry name" value="Peptidase_C48_C"/>
</dbReference>
<evidence type="ECO:0000313" key="12">
    <source>
        <dbReference type="EMBL" id="WJZ86378.1"/>
    </source>
</evidence>
<feature type="transmembrane region" description="Helical" evidence="9">
    <location>
        <begin position="336"/>
        <end position="355"/>
    </location>
</feature>
<evidence type="ECO:0000256" key="6">
    <source>
        <dbReference type="ARBA" id="ARBA00022801"/>
    </source>
</evidence>
<feature type="transmembrane region" description="Helical" evidence="9">
    <location>
        <begin position="509"/>
        <end position="534"/>
    </location>
</feature>
<feature type="transmembrane region" description="Helical" evidence="9">
    <location>
        <begin position="541"/>
        <end position="562"/>
    </location>
</feature>
<evidence type="ECO:0000256" key="7">
    <source>
        <dbReference type="ARBA" id="ARBA00022989"/>
    </source>
</evidence>
<evidence type="ECO:0000256" key="5">
    <source>
        <dbReference type="ARBA" id="ARBA00022692"/>
    </source>
</evidence>
<name>A0ABY9BUY2_VITVI</name>
<evidence type="ECO:0000259" key="11">
    <source>
        <dbReference type="Pfam" id="PF02902"/>
    </source>
</evidence>
<dbReference type="Gene3D" id="3.40.395.10">
    <property type="entry name" value="Adenoviral Proteinase, Chain A"/>
    <property type="match status" value="1"/>
</dbReference>
<comment type="similarity">
    <text evidence="3">Belongs to the drug/metabolite transporter (DMT) superfamily. Plant drug/metabolite exporter (P-DME) (TC 2.A.7.4) family.</text>
</comment>
<dbReference type="SUPFAM" id="SSF103481">
    <property type="entry name" value="Multidrug resistance efflux transporter EmrE"/>
    <property type="match status" value="2"/>
</dbReference>
<dbReference type="SUPFAM" id="SSF54001">
    <property type="entry name" value="Cysteine proteinases"/>
    <property type="match status" value="1"/>
</dbReference>
<keyword evidence="6" id="KW-0378">Hydrolase</keyword>
<comment type="subcellular location">
    <subcellularLocation>
        <location evidence="1">Membrane</location>
        <topology evidence="1">Multi-pass membrane protein</topology>
    </subcellularLocation>
</comment>
<feature type="transmembrane region" description="Helical" evidence="9">
    <location>
        <begin position="448"/>
        <end position="467"/>
    </location>
</feature>
<sequence>MEKRGKPWLGALVVVSLLFQNLRVSLVWLLCSNFKEKESGERNVWALVNWDNESFISVRGLKWSAPIGKQQFVRKCQLAIGTKENVVAAGTIILECGVNFLVVVDASYEPNAPLPVPIPNQIKTIGEALGYQVLWPAQMVSLTTHPIQDSKKFKKQRNKETRLSSKDENPVDIKNFATLVGLLLKEGKVHAVNITKDVFGESCKSFLMNDDMDMIISSTEVSSNCLMFYIWHLHKKMVDAKMAGRFAFVNPALVSKAGMGEASKESRSRVIANRLMNANHADFIFIPYNPGYHWVLVALETRTMIAYYLDSLEDQPSDDLKEIVNKNSRPRLTGRIFFLGFILGMFGGSLTHNLYVESLVLTSATFVAAMTNLTPALTFIMAIILRMERLAIGTDAGKAKVLGTILSIGGAMIFTFYKGIGINVWTTNINLLHHHAMTTSKQTSAKEALGALLGVGSGVSIAIWMIIQAKLSKVYPPYSATALTSICASIQSVAYAMCTEEWAAWKLGWNIRLLTVVYTGVIGSGLMIALMAWVARMRGALFISSFYPLLLIIVAIVGSLMLDELLHLGSILGAVFIILGLYSVLWGKGKETMEATQLNPLKSSKDSELRDVTVQG</sequence>
<dbReference type="EMBL" id="CP126651">
    <property type="protein sequence ID" value="WJZ86378.1"/>
    <property type="molecule type" value="Genomic_DNA"/>
</dbReference>
<dbReference type="InterPro" id="IPR000620">
    <property type="entry name" value="EamA_dom"/>
</dbReference>
<dbReference type="Proteomes" id="UP001227230">
    <property type="component" value="Chromosome 4"/>
</dbReference>
<dbReference type="PANTHER" id="PTHR31218">
    <property type="entry name" value="WAT1-RELATED PROTEIN"/>
    <property type="match status" value="1"/>
</dbReference>
<evidence type="ECO:0000256" key="9">
    <source>
        <dbReference type="SAM" id="Phobius"/>
    </source>
</evidence>
<dbReference type="InterPro" id="IPR030184">
    <property type="entry name" value="WAT1-related"/>
</dbReference>
<feature type="transmembrane region" description="Helical" evidence="9">
    <location>
        <begin position="568"/>
        <end position="587"/>
    </location>
</feature>
<protein>
    <recommendedName>
        <fullName evidence="14">WAT1-related protein</fullName>
    </recommendedName>
</protein>
<evidence type="ECO:0000256" key="4">
    <source>
        <dbReference type="ARBA" id="ARBA00022670"/>
    </source>
</evidence>
<keyword evidence="7 9" id="KW-1133">Transmembrane helix</keyword>
<evidence type="ECO:0000256" key="3">
    <source>
        <dbReference type="ARBA" id="ARBA00007635"/>
    </source>
</evidence>
<proteinExistence type="inferred from homology"/>
<feature type="domain" description="Ubiquitin-like protease family profile" evidence="11">
    <location>
        <begin position="228"/>
        <end position="321"/>
    </location>
</feature>
<organism evidence="12 13">
    <name type="scientific">Vitis vinifera</name>
    <name type="common">Grape</name>
    <dbReference type="NCBI Taxonomy" id="29760"/>
    <lineage>
        <taxon>Eukaryota</taxon>
        <taxon>Viridiplantae</taxon>
        <taxon>Streptophyta</taxon>
        <taxon>Embryophyta</taxon>
        <taxon>Tracheophyta</taxon>
        <taxon>Spermatophyta</taxon>
        <taxon>Magnoliopsida</taxon>
        <taxon>eudicotyledons</taxon>
        <taxon>Gunneridae</taxon>
        <taxon>Pentapetalae</taxon>
        <taxon>rosids</taxon>
        <taxon>Vitales</taxon>
        <taxon>Vitaceae</taxon>
        <taxon>Viteae</taxon>
        <taxon>Vitis</taxon>
    </lineage>
</organism>
<feature type="transmembrane region" description="Helical" evidence="9">
    <location>
        <begin position="397"/>
        <end position="417"/>
    </location>
</feature>
<evidence type="ECO:0000313" key="13">
    <source>
        <dbReference type="Proteomes" id="UP001227230"/>
    </source>
</evidence>
<accession>A0ABY9BUY2</accession>
<gene>
    <name evidence="12" type="ORF">VitviT2T_005838</name>
</gene>
<keyword evidence="13" id="KW-1185">Reference proteome</keyword>
<dbReference type="Pfam" id="PF02902">
    <property type="entry name" value="Peptidase_C48"/>
    <property type="match status" value="1"/>
</dbReference>
<keyword evidence="4" id="KW-0645">Protease</keyword>
<evidence type="ECO:0000256" key="2">
    <source>
        <dbReference type="ARBA" id="ARBA00005234"/>
    </source>
</evidence>
<dbReference type="Pfam" id="PF00892">
    <property type="entry name" value="EamA"/>
    <property type="match status" value="1"/>
</dbReference>